<reference evidence="2" key="1">
    <citation type="journal article" date="2019" name="Int. J. Syst. Evol. Microbiol.">
        <title>The Global Catalogue of Microorganisms (GCM) 10K type strain sequencing project: providing services to taxonomists for standard genome sequencing and annotation.</title>
        <authorList>
            <consortium name="The Broad Institute Genomics Platform"/>
            <consortium name="The Broad Institute Genome Sequencing Center for Infectious Disease"/>
            <person name="Wu L."/>
            <person name="Ma J."/>
        </authorList>
    </citation>
    <scope>NUCLEOTIDE SEQUENCE [LARGE SCALE GENOMIC DNA]</scope>
    <source>
        <strain evidence="2">CGMCC 1.15474</strain>
    </source>
</reference>
<keyword evidence="2" id="KW-1185">Reference proteome</keyword>
<evidence type="ECO:0000313" key="1">
    <source>
        <dbReference type="EMBL" id="MFD2212705.1"/>
    </source>
</evidence>
<dbReference type="RefSeq" id="WP_379050036.1">
    <property type="nucleotide sequence ID" value="NZ_JBHUIK010000001.1"/>
</dbReference>
<dbReference type="EMBL" id="JBHUIK010000001">
    <property type="protein sequence ID" value="MFD2212705.1"/>
    <property type="molecule type" value="Genomic_DNA"/>
</dbReference>
<organism evidence="1 2">
    <name type="scientific">Metabacillus endolithicus</name>
    <dbReference type="NCBI Taxonomy" id="1535204"/>
    <lineage>
        <taxon>Bacteria</taxon>
        <taxon>Bacillati</taxon>
        <taxon>Bacillota</taxon>
        <taxon>Bacilli</taxon>
        <taxon>Bacillales</taxon>
        <taxon>Bacillaceae</taxon>
        <taxon>Metabacillus</taxon>
    </lineage>
</organism>
<evidence type="ECO:0000313" key="2">
    <source>
        <dbReference type="Proteomes" id="UP001597318"/>
    </source>
</evidence>
<protein>
    <submittedName>
        <fullName evidence="1">Uncharacterized protein</fullName>
    </submittedName>
</protein>
<comment type="caution">
    <text evidence="1">The sequence shown here is derived from an EMBL/GenBank/DDBJ whole genome shotgun (WGS) entry which is preliminary data.</text>
</comment>
<name>A0ABW5BTB5_9BACI</name>
<gene>
    <name evidence="1" type="ORF">ACFSKK_03155</name>
</gene>
<dbReference type="Proteomes" id="UP001597318">
    <property type="component" value="Unassembled WGS sequence"/>
</dbReference>
<proteinExistence type="predicted"/>
<sequence>MKRTKILLPFLAIFLFVLMSLFKKFINKAPQKPNEEHDKYPFYIRKVLKESTNTFNDGEINHLSKLDVLNVFLNDTNVKLTGTTFRKAVTDIFGLNLIEISNDGEGAKLSIYAEEIMTGVTKALDQKARSFETDQHIMTLKKAEVMDLYLSMIPNYSLEDLVRTVNLVYGINLPGISSLEHARISLYTKSQWLIKNDHDLVVIYTGKGDIDVRVYPTPLFTSITGSSEFPDELKNKLISLGYQHNQVENEFYYRSPNNESVPNLFKEKTIKTICAFIDRHFNHK</sequence>
<accession>A0ABW5BTB5</accession>